<evidence type="ECO:0000256" key="5">
    <source>
        <dbReference type="ARBA" id="ARBA00023284"/>
    </source>
</evidence>
<dbReference type="GO" id="GO:0008379">
    <property type="term" value="F:thioredoxin peroxidase activity"/>
    <property type="evidence" value="ECO:0007669"/>
    <property type="project" value="InterPro"/>
</dbReference>
<dbReference type="InterPro" id="IPR037944">
    <property type="entry name" value="PRX5-like"/>
</dbReference>
<evidence type="ECO:0000256" key="4">
    <source>
        <dbReference type="ARBA" id="ARBA00023002"/>
    </source>
</evidence>
<keyword evidence="5 8" id="KW-0676">Redox-active center</keyword>
<dbReference type="InterPro" id="IPR013766">
    <property type="entry name" value="Thioredoxin_domain"/>
</dbReference>
<dbReference type="Gene3D" id="3.40.30.10">
    <property type="entry name" value="Glutaredoxin"/>
    <property type="match status" value="1"/>
</dbReference>
<reference evidence="10" key="1">
    <citation type="journal article" date="2020" name="Fungal Divers.">
        <title>Resolving the Mortierellaceae phylogeny through synthesis of multi-gene phylogenetics and phylogenomics.</title>
        <authorList>
            <person name="Vandepol N."/>
            <person name="Liber J."/>
            <person name="Desiro A."/>
            <person name="Na H."/>
            <person name="Kennedy M."/>
            <person name="Barry K."/>
            <person name="Grigoriev I.V."/>
            <person name="Miller A.N."/>
            <person name="O'Donnell K."/>
            <person name="Stajich J.E."/>
            <person name="Bonito G."/>
        </authorList>
    </citation>
    <scope>NUCLEOTIDE SEQUENCE</scope>
    <source>
        <strain evidence="10">KOD1015</strain>
    </source>
</reference>
<dbReference type="GO" id="GO:0042744">
    <property type="term" value="P:hydrogen peroxide catabolic process"/>
    <property type="evidence" value="ECO:0007669"/>
    <property type="project" value="TreeGrafter"/>
</dbReference>
<evidence type="ECO:0000256" key="8">
    <source>
        <dbReference type="RuleBase" id="RU366011"/>
    </source>
</evidence>
<evidence type="ECO:0000313" key="10">
    <source>
        <dbReference type="EMBL" id="KAF9584285.1"/>
    </source>
</evidence>
<dbReference type="SUPFAM" id="SSF52833">
    <property type="entry name" value="Thioredoxin-like"/>
    <property type="match status" value="1"/>
</dbReference>
<dbReference type="Pfam" id="PF08534">
    <property type="entry name" value="Redoxin"/>
    <property type="match status" value="1"/>
</dbReference>
<evidence type="ECO:0000256" key="7">
    <source>
        <dbReference type="PIRSR" id="PIRSR637944-1"/>
    </source>
</evidence>
<dbReference type="PANTHER" id="PTHR10430">
    <property type="entry name" value="PEROXIREDOXIN"/>
    <property type="match status" value="1"/>
</dbReference>
<organism evidence="10 11">
    <name type="scientific">Lunasporangiospora selenospora</name>
    <dbReference type="NCBI Taxonomy" id="979761"/>
    <lineage>
        <taxon>Eukaryota</taxon>
        <taxon>Fungi</taxon>
        <taxon>Fungi incertae sedis</taxon>
        <taxon>Mucoromycota</taxon>
        <taxon>Mortierellomycotina</taxon>
        <taxon>Mortierellomycetes</taxon>
        <taxon>Mortierellales</taxon>
        <taxon>Mortierellaceae</taxon>
        <taxon>Lunasporangiospora</taxon>
    </lineage>
</organism>
<evidence type="ECO:0000256" key="6">
    <source>
        <dbReference type="ARBA" id="ARBA00079296"/>
    </source>
</evidence>
<name>A0A9P6G0Y2_9FUNG</name>
<evidence type="ECO:0000256" key="3">
    <source>
        <dbReference type="ARBA" id="ARBA00022862"/>
    </source>
</evidence>
<evidence type="ECO:0000256" key="1">
    <source>
        <dbReference type="ARBA" id="ARBA00010505"/>
    </source>
</evidence>
<dbReference type="GO" id="GO:0005777">
    <property type="term" value="C:peroxisome"/>
    <property type="evidence" value="ECO:0007669"/>
    <property type="project" value="TreeGrafter"/>
</dbReference>
<keyword evidence="11" id="KW-1185">Reference proteome</keyword>
<feature type="active site" description="Cysteine sulfenic acid (-SOH) intermediate" evidence="7">
    <location>
        <position position="59"/>
    </location>
</feature>
<dbReference type="EMBL" id="JAABOA010000453">
    <property type="protein sequence ID" value="KAF9584285.1"/>
    <property type="molecule type" value="Genomic_DNA"/>
</dbReference>
<protein>
    <recommendedName>
        <fullName evidence="6">Thioredoxin-dependent peroxiredoxin</fullName>
    </recommendedName>
</protein>
<dbReference type="CDD" id="cd03013">
    <property type="entry name" value="PRX5_like"/>
    <property type="match status" value="1"/>
</dbReference>
<dbReference type="FunFam" id="3.40.30.10:FF:000020">
    <property type="entry name" value="Peroxiredoxin"/>
    <property type="match status" value="1"/>
</dbReference>
<proteinExistence type="inferred from homology"/>
<comment type="function">
    <text evidence="8">Thiol-specific peroxidase that catalyzes the reduction of hydrogen peroxide and organic hydroperoxides to water and alcohols, respectively. Plays a role in cell protection against oxidative stress by detoxifying peroxides.</text>
</comment>
<dbReference type="PANTHER" id="PTHR10430:SF16">
    <property type="entry name" value="PEROXIREDOXIN-5, MITOCHONDRIAL"/>
    <property type="match status" value="1"/>
</dbReference>
<comment type="caution">
    <text evidence="10">The sequence shown here is derived from an EMBL/GenBank/DDBJ whole genome shotgun (WGS) entry which is preliminary data.</text>
</comment>
<gene>
    <name evidence="10" type="primary">PRDX5</name>
    <name evidence="10" type="ORF">BGW38_006980</name>
</gene>
<dbReference type="GO" id="GO:0034599">
    <property type="term" value="P:cellular response to oxidative stress"/>
    <property type="evidence" value="ECO:0007669"/>
    <property type="project" value="InterPro"/>
</dbReference>
<evidence type="ECO:0000256" key="2">
    <source>
        <dbReference type="ARBA" id="ARBA00022559"/>
    </source>
</evidence>
<accession>A0A9P6G0Y2</accession>
<dbReference type="InterPro" id="IPR013740">
    <property type="entry name" value="Redoxin"/>
</dbReference>
<keyword evidence="2 8" id="KW-0575">Peroxidase</keyword>
<dbReference type="PROSITE" id="PS51352">
    <property type="entry name" value="THIOREDOXIN_2"/>
    <property type="match status" value="1"/>
</dbReference>
<comment type="similarity">
    <text evidence="1 8">Belongs to the peroxiredoxin family. Prx5 subfamily.</text>
</comment>
<dbReference type="OrthoDB" id="1882547at2759"/>
<dbReference type="InterPro" id="IPR036249">
    <property type="entry name" value="Thioredoxin-like_sf"/>
</dbReference>
<dbReference type="AlphaFoldDB" id="A0A9P6G0Y2"/>
<evidence type="ECO:0000313" key="11">
    <source>
        <dbReference type="Proteomes" id="UP000780801"/>
    </source>
</evidence>
<keyword evidence="4 8" id="KW-0560">Oxidoreductase</keyword>
<dbReference type="Proteomes" id="UP000780801">
    <property type="component" value="Unassembled WGS sequence"/>
</dbReference>
<feature type="domain" description="Thioredoxin" evidence="9">
    <location>
        <begin position="23"/>
        <end position="171"/>
    </location>
</feature>
<dbReference type="GO" id="GO:0005739">
    <property type="term" value="C:mitochondrion"/>
    <property type="evidence" value="ECO:0007669"/>
    <property type="project" value="TreeGrafter"/>
</dbReference>
<sequence length="171" mass="18134">MLRATRVLFSSGNLVSKNLNASAVLHRSSPSDTVNPAELFGSAKKAVLIGVPGAFTPGCSKSHVPGYLKHYDELKSKGIDLIGCVSVNDAFVMDAWGKDLKVENKITMLADPQGSFVKDLGLDFDASAALGGVRSKRFALVLENGKITKAFVEPNNTGLSVSLAENVLKEL</sequence>
<dbReference type="GO" id="GO:0045454">
    <property type="term" value="P:cell redox homeostasis"/>
    <property type="evidence" value="ECO:0007669"/>
    <property type="project" value="TreeGrafter"/>
</dbReference>
<evidence type="ECO:0000259" key="9">
    <source>
        <dbReference type="PROSITE" id="PS51352"/>
    </source>
</evidence>
<keyword evidence="3 8" id="KW-0049">Antioxidant</keyword>